<dbReference type="PANTHER" id="PTHR12461:SF100">
    <property type="entry name" value="JMJC DOMAIN-CONTAINING PROTEIN 4"/>
    <property type="match status" value="1"/>
</dbReference>
<accession>A0A9W4U0Y9</accession>
<keyword evidence="4" id="KW-1185">Reference proteome</keyword>
<dbReference type="AlphaFoldDB" id="A0A9W4U0Y9"/>
<feature type="compositionally biased region" description="Polar residues" evidence="1">
    <location>
        <begin position="214"/>
        <end position="223"/>
    </location>
</feature>
<evidence type="ECO:0000313" key="4">
    <source>
        <dbReference type="Proteomes" id="UP001152885"/>
    </source>
</evidence>
<feature type="compositionally biased region" description="Basic and acidic residues" evidence="1">
    <location>
        <begin position="186"/>
        <end position="196"/>
    </location>
</feature>
<feature type="compositionally biased region" description="Acidic residues" evidence="1">
    <location>
        <begin position="197"/>
        <end position="206"/>
    </location>
</feature>
<dbReference type="OrthoDB" id="415358at2759"/>
<feature type="compositionally biased region" description="Acidic residues" evidence="1">
    <location>
        <begin position="172"/>
        <end position="183"/>
    </location>
</feature>
<dbReference type="Proteomes" id="UP001152885">
    <property type="component" value="Unassembled WGS sequence"/>
</dbReference>
<feature type="compositionally biased region" description="Basic and acidic residues" evidence="1">
    <location>
        <begin position="140"/>
        <end position="155"/>
    </location>
</feature>
<evidence type="ECO:0000256" key="1">
    <source>
        <dbReference type="SAM" id="MobiDB-lite"/>
    </source>
</evidence>
<dbReference type="SUPFAM" id="SSF51197">
    <property type="entry name" value="Clavaminate synthase-like"/>
    <property type="match status" value="1"/>
</dbReference>
<dbReference type="Gene3D" id="2.60.120.650">
    <property type="entry name" value="Cupin"/>
    <property type="match status" value="1"/>
</dbReference>
<reference evidence="3" key="1">
    <citation type="submission" date="2022-12" db="EMBL/GenBank/DDBJ databases">
        <authorList>
            <person name="Brejova B."/>
        </authorList>
    </citation>
    <scope>NUCLEOTIDE SEQUENCE</scope>
</reference>
<dbReference type="EMBL" id="CANTUO010000005">
    <property type="protein sequence ID" value="CAI5759975.1"/>
    <property type="molecule type" value="Genomic_DNA"/>
</dbReference>
<evidence type="ECO:0000259" key="2">
    <source>
        <dbReference type="PROSITE" id="PS51184"/>
    </source>
</evidence>
<protein>
    <recommendedName>
        <fullName evidence="2">JmjC domain-containing protein</fullName>
    </recommendedName>
</protein>
<comment type="caution">
    <text evidence="3">The sequence shown here is derived from an EMBL/GenBank/DDBJ whole genome shotgun (WGS) entry which is preliminary data.</text>
</comment>
<organism evidence="3 4">
    <name type="scientific">Candida verbasci</name>
    <dbReference type="NCBI Taxonomy" id="1227364"/>
    <lineage>
        <taxon>Eukaryota</taxon>
        <taxon>Fungi</taxon>
        <taxon>Dikarya</taxon>
        <taxon>Ascomycota</taxon>
        <taxon>Saccharomycotina</taxon>
        <taxon>Pichiomycetes</taxon>
        <taxon>Debaryomycetaceae</taxon>
        <taxon>Candida/Lodderomyces clade</taxon>
        <taxon>Candida</taxon>
    </lineage>
</organism>
<evidence type="ECO:0000313" key="3">
    <source>
        <dbReference type="EMBL" id="CAI5759975.1"/>
    </source>
</evidence>
<feature type="region of interest" description="Disordered" evidence="1">
    <location>
        <begin position="121"/>
        <end position="223"/>
    </location>
</feature>
<dbReference type="Pfam" id="PF13621">
    <property type="entry name" value="Cupin_8"/>
    <property type="match status" value="1"/>
</dbReference>
<dbReference type="InterPro" id="IPR041667">
    <property type="entry name" value="Cupin_8"/>
</dbReference>
<gene>
    <name evidence="3" type="ORF">CANVERA_P4487</name>
</gene>
<dbReference type="PROSITE" id="PS51184">
    <property type="entry name" value="JMJC"/>
    <property type="match status" value="1"/>
</dbReference>
<proteinExistence type="predicted"/>
<feature type="domain" description="JmjC" evidence="2">
    <location>
        <begin position="251"/>
        <end position="518"/>
    </location>
</feature>
<sequence>MSLKKRQKIKINQYENHTIQKDETIELIEIEPSGGEFFNEYIKIRKPCKFNFSILNSDCFKIDRIVNTLKYDEPLQVEKKINGGFGNGNSRIKMRFSELVDKIKGGNDEFYLTTQYDFDDPDVGDDINDEGTGNQNVSDEVLHDSEGEESIDLKNKNGSCESEYEKGHVSDDEYDDSKEDETNLNELHRSISHSEDEHEDEDEDEHQEGGFESGFNNLSDTSSIDMNYLHDDYEEPDSESEIDINSRIKELFQPPLTNLVHNPEILPLTPSFINLIPQQINLWLGSCNNTNSNNTVLIDGTKSDLGLGKQIPHGNSSGLHHDHADNLYILISGRKRFTIYSPNDALKLFTVGEIYRVYNSGVIDYKYDWKHVRDDGAIIEDVLRWMSDKEKDTSKKADLLQQLEEEIRRNESNQTSNSTDPPSFSKIPPALLHLDELKNPNLRKKLESFANTHFPGFLNLNKCEILLNEGEMLYLPAGYFHEVSSFSDDDNSPHIAINYWFIPPNNNEFNKIYKDDYWKEDWDKTCMDL</sequence>
<name>A0A9W4U0Y9_9ASCO</name>
<dbReference type="PANTHER" id="PTHR12461">
    <property type="entry name" value="HYPOXIA-INDUCIBLE FACTOR 1 ALPHA INHIBITOR-RELATED"/>
    <property type="match status" value="1"/>
</dbReference>
<dbReference type="InterPro" id="IPR003347">
    <property type="entry name" value="JmjC_dom"/>
</dbReference>